<comment type="caution">
    <text evidence="3">The sequence shown here is derived from an EMBL/GenBank/DDBJ whole genome shotgun (WGS) entry which is preliminary data.</text>
</comment>
<name>A0A0N1IKA2_LEPSE</name>
<evidence type="ECO:0000259" key="2">
    <source>
        <dbReference type="Pfam" id="PF05764"/>
    </source>
</evidence>
<feature type="region of interest" description="Disordered" evidence="1">
    <location>
        <begin position="73"/>
        <end position="163"/>
    </location>
</feature>
<feature type="domain" description="Vps72/YL1 N-terminal" evidence="2">
    <location>
        <begin position="10"/>
        <end position="200"/>
    </location>
</feature>
<evidence type="ECO:0000313" key="4">
    <source>
        <dbReference type="Proteomes" id="UP000038009"/>
    </source>
</evidence>
<feature type="compositionally biased region" description="Low complexity" evidence="1">
    <location>
        <begin position="140"/>
        <end position="154"/>
    </location>
</feature>
<dbReference type="EMBL" id="LJSK01000152">
    <property type="protein sequence ID" value="KPI86028.1"/>
    <property type="molecule type" value="Genomic_DNA"/>
</dbReference>
<dbReference type="OrthoDB" id="273846at2759"/>
<dbReference type="AlphaFoldDB" id="A0A0N1IKA2"/>
<gene>
    <name evidence="3" type="ORF">ABL78_4897</name>
</gene>
<dbReference type="VEuPathDB" id="TriTrypDB:Lsey_0152_0020"/>
<feature type="compositionally biased region" description="Basic and acidic residues" evidence="1">
    <location>
        <begin position="82"/>
        <end position="94"/>
    </location>
</feature>
<accession>A0A0N1IKA2</accession>
<protein>
    <recommendedName>
        <fullName evidence="2">Vps72/YL1 N-terminal domain-containing protein</fullName>
    </recommendedName>
</protein>
<proteinExistence type="predicted"/>
<feature type="compositionally biased region" description="Basic and acidic residues" evidence="1">
    <location>
        <begin position="110"/>
        <end position="128"/>
    </location>
</feature>
<dbReference type="OMA" id="QRICYTS"/>
<sequence>MEWADDVGDRPRRANAGSHLQELLQRGLDEEDEKDLLQWGNSSSDTSFTLGSDEEAIDELESDFDAEEVAGVLEGEAVETEATVRRAERQERQRERQRRMQRAQQLSKTAAHDRALRQKRQQRENKAEQRRRKRERKGNTSSPSSSSPSEADSTSSDDGEEAEAVDLRQQVRHRLKPTIPCAQRLAEALDRAAARRAAQAALAEVGGGGEGLGDAGAMLNAHQGMNMGKARQPSRRNAGARRFGGRVEATAVEDGVARHAAQPMPVFLSPRIALYTTVPQRIRYSSGVSVLEKYKVPTILSFSEGLPPAFQASSRAQ</sequence>
<dbReference type="Pfam" id="PF05764">
    <property type="entry name" value="YL1"/>
    <property type="match status" value="1"/>
</dbReference>
<dbReference type="InterPro" id="IPR046757">
    <property type="entry name" value="YL1_N"/>
</dbReference>
<reference evidence="3 4" key="1">
    <citation type="journal article" date="2015" name="PLoS Pathog.">
        <title>Leptomonas seymouri: Adaptations to the Dixenous Life Cycle Analyzed by Genome Sequencing, Transcriptome Profiling and Co-infection with Leishmania donovani.</title>
        <authorList>
            <person name="Kraeva N."/>
            <person name="Butenko A."/>
            <person name="Hlavacova J."/>
            <person name="Kostygov A."/>
            <person name="Myskova J."/>
            <person name="Grybchuk D."/>
            <person name="Lestinova T."/>
            <person name="Votypka J."/>
            <person name="Volf P."/>
            <person name="Opperdoes F."/>
            <person name="Flegontov P."/>
            <person name="Lukes J."/>
            <person name="Yurchenko V."/>
        </authorList>
    </citation>
    <scope>NUCLEOTIDE SEQUENCE [LARGE SCALE GENOMIC DNA]</scope>
    <source>
        <strain evidence="3 4">ATCC 30220</strain>
    </source>
</reference>
<organism evidence="3 4">
    <name type="scientific">Leptomonas seymouri</name>
    <dbReference type="NCBI Taxonomy" id="5684"/>
    <lineage>
        <taxon>Eukaryota</taxon>
        <taxon>Discoba</taxon>
        <taxon>Euglenozoa</taxon>
        <taxon>Kinetoplastea</taxon>
        <taxon>Metakinetoplastina</taxon>
        <taxon>Trypanosomatida</taxon>
        <taxon>Trypanosomatidae</taxon>
        <taxon>Leishmaniinae</taxon>
        <taxon>Leptomonas</taxon>
    </lineage>
</organism>
<keyword evidence="4" id="KW-1185">Reference proteome</keyword>
<evidence type="ECO:0000256" key="1">
    <source>
        <dbReference type="SAM" id="MobiDB-lite"/>
    </source>
</evidence>
<dbReference type="Proteomes" id="UP000038009">
    <property type="component" value="Unassembled WGS sequence"/>
</dbReference>
<evidence type="ECO:0000313" key="3">
    <source>
        <dbReference type="EMBL" id="KPI86028.1"/>
    </source>
</evidence>